<reference evidence="1 2" key="1">
    <citation type="submission" date="2019-11" db="UniProtKB">
        <authorList>
            <consortium name="WormBaseParasite"/>
        </authorList>
    </citation>
    <scope>IDENTIFICATION</scope>
</reference>
<dbReference type="AlphaFoldDB" id="A0A5K3FBK4"/>
<proteinExistence type="predicted"/>
<sequence>MCDNAATRLLEVIQDASVQVSQISYYNGWCITLYEPQLIRYRFRVVVKLVSWTIGNSYFTDPNVLRVASRFWCSRSCVIF</sequence>
<evidence type="ECO:0000313" key="1">
    <source>
        <dbReference type="WBParaSite" id="MCU_007022-RB"/>
    </source>
</evidence>
<accession>A0A5K3FBK4</accession>
<protein>
    <submittedName>
        <fullName evidence="1 2">ANF_receptor domain-containing protein</fullName>
    </submittedName>
</protein>
<evidence type="ECO:0000313" key="2">
    <source>
        <dbReference type="WBParaSite" id="MCU_007022-RC"/>
    </source>
</evidence>
<name>A0A5K3FBK4_MESCO</name>
<dbReference type="WBParaSite" id="MCU_007022-RC">
    <property type="protein sequence ID" value="MCU_007022-RC"/>
    <property type="gene ID" value="MCU_007022"/>
</dbReference>
<dbReference type="WBParaSite" id="MCU_007022-RB">
    <property type="protein sequence ID" value="MCU_007022-RB"/>
    <property type="gene ID" value="MCU_007022"/>
</dbReference>
<organism evidence="2">
    <name type="scientific">Mesocestoides corti</name>
    <name type="common">Flatworm</name>
    <dbReference type="NCBI Taxonomy" id="53468"/>
    <lineage>
        <taxon>Eukaryota</taxon>
        <taxon>Metazoa</taxon>
        <taxon>Spiralia</taxon>
        <taxon>Lophotrochozoa</taxon>
        <taxon>Platyhelminthes</taxon>
        <taxon>Cestoda</taxon>
        <taxon>Eucestoda</taxon>
        <taxon>Cyclophyllidea</taxon>
        <taxon>Mesocestoididae</taxon>
        <taxon>Mesocestoides</taxon>
    </lineage>
</organism>